<dbReference type="SUPFAM" id="SSF49764">
    <property type="entry name" value="HSP20-like chaperones"/>
    <property type="match status" value="1"/>
</dbReference>
<keyword evidence="4" id="KW-1133">Transmembrane helix</keyword>
<keyword evidence="4" id="KW-0812">Transmembrane</keyword>
<feature type="domain" description="SHSP" evidence="5">
    <location>
        <begin position="48"/>
        <end position="156"/>
    </location>
</feature>
<dbReference type="GO" id="GO:0034605">
    <property type="term" value="P:cellular response to heat"/>
    <property type="evidence" value="ECO:0000318"/>
    <property type="project" value="GO_Central"/>
</dbReference>
<dbReference type="STRING" id="4555.K4AIZ3"/>
<evidence type="ECO:0000259" key="5">
    <source>
        <dbReference type="PROSITE" id="PS01031"/>
    </source>
</evidence>
<dbReference type="CDD" id="cd06464">
    <property type="entry name" value="ACD_sHsps-like"/>
    <property type="match status" value="1"/>
</dbReference>
<reference evidence="6" key="2">
    <citation type="submission" date="2018-08" db="UniProtKB">
        <authorList>
            <consortium name="EnsemblPlants"/>
        </authorList>
    </citation>
    <scope>IDENTIFICATION</scope>
    <source>
        <strain evidence="6">Yugu1</strain>
    </source>
</reference>
<dbReference type="EMBL" id="AGNK02005595">
    <property type="status" value="NOT_ANNOTATED_CDS"/>
    <property type="molecule type" value="Genomic_DNA"/>
</dbReference>
<name>K4AIZ3_SETIT</name>
<proteinExistence type="inferred from homology"/>
<evidence type="ECO:0000256" key="1">
    <source>
        <dbReference type="PROSITE-ProRule" id="PRU00285"/>
    </source>
</evidence>
<evidence type="ECO:0000256" key="4">
    <source>
        <dbReference type="SAM" id="Phobius"/>
    </source>
</evidence>
<evidence type="ECO:0000256" key="2">
    <source>
        <dbReference type="RuleBase" id="RU003616"/>
    </source>
</evidence>
<dbReference type="InParanoid" id="K4AIZ3"/>
<reference evidence="7" key="1">
    <citation type="journal article" date="2012" name="Nat. Biotechnol.">
        <title>Reference genome sequence of the model plant Setaria.</title>
        <authorList>
            <person name="Bennetzen J.L."/>
            <person name="Schmutz J."/>
            <person name="Wang H."/>
            <person name="Percifield R."/>
            <person name="Hawkins J."/>
            <person name="Pontaroli A.C."/>
            <person name="Estep M."/>
            <person name="Feng L."/>
            <person name="Vaughn J.N."/>
            <person name="Grimwood J."/>
            <person name="Jenkins J."/>
            <person name="Barry K."/>
            <person name="Lindquist E."/>
            <person name="Hellsten U."/>
            <person name="Deshpande S."/>
            <person name="Wang X."/>
            <person name="Wu X."/>
            <person name="Mitros T."/>
            <person name="Triplett J."/>
            <person name="Yang X."/>
            <person name="Ye C.Y."/>
            <person name="Mauro-Herrera M."/>
            <person name="Wang L."/>
            <person name="Li P."/>
            <person name="Sharma M."/>
            <person name="Sharma R."/>
            <person name="Ronald P.C."/>
            <person name="Panaud O."/>
            <person name="Kellogg E.A."/>
            <person name="Brutnell T.P."/>
            <person name="Doust A.N."/>
            <person name="Tuskan G.A."/>
            <person name="Rokhsar D."/>
            <person name="Devos K.M."/>
        </authorList>
    </citation>
    <scope>NUCLEOTIDE SEQUENCE [LARGE SCALE GENOMIC DNA]</scope>
    <source>
        <strain evidence="7">cv. Yugu1</strain>
    </source>
</reference>
<feature type="transmembrane region" description="Helical" evidence="4">
    <location>
        <begin position="206"/>
        <end position="224"/>
    </location>
</feature>
<dbReference type="InterPro" id="IPR002068">
    <property type="entry name" value="A-crystallin/Hsp20_dom"/>
</dbReference>
<evidence type="ECO:0000313" key="6">
    <source>
        <dbReference type="EnsemblPlants" id="KQK88962"/>
    </source>
</evidence>
<protein>
    <recommendedName>
        <fullName evidence="5">SHSP domain-containing protein</fullName>
    </recommendedName>
</protein>
<evidence type="ECO:0000256" key="3">
    <source>
        <dbReference type="SAM" id="MobiDB-lite"/>
    </source>
</evidence>
<sequence>MGMLPGSATSQHREIEQEEEEMEAVRRPRVLAEIDPHSEWVHGGEFDTLVVDVTADDGRWHGIHVAVVVVVVDAGFGKEHLKVQVEPAGSLKVSGERAVDGGGRQWCHFTKRFDLPAGCDAAEIKVQLDKGMLYVQVPRPPAGGGAGSSSGKHPAAEMYEDALQGECEIGDGDGGGGWNIGRVAARREEQHPVLRLARGLSRNRQVVLNVLLAVVLLWLVAFGAKNKPGGGQAKND</sequence>
<dbReference type="EnsemblPlants" id="KQK88962">
    <property type="protein sequence ID" value="KQK88962"/>
    <property type="gene ID" value="SETIT_038857mg"/>
</dbReference>
<dbReference type="Pfam" id="PF00011">
    <property type="entry name" value="HSP20"/>
    <property type="match status" value="1"/>
</dbReference>
<dbReference type="Gramene" id="KQK88962">
    <property type="protein sequence ID" value="KQK88962"/>
    <property type="gene ID" value="SETIT_038857mg"/>
</dbReference>
<keyword evidence="7" id="KW-1185">Reference proteome</keyword>
<dbReference type="AlphaFoldDB" id="K4AIZ3"/>
<dbReference type="Proteomes" id="UP000004995">
    <property type="component" value="Unassembled WGS sequence"/>
</dbReference>
<keyword evidence="4" id="KW-0472">Membrane</keyword>
<comment type="similarity">
    <text evidence="1 2">Belongs to the small heat shock protein (HSP20) family.</text>
</comment>
<dbReference type="eggNOG" id="KOG0710">
    <property type="taxonomic scope" value="Eukaryota"/>
</dbReference>
<dbReference type="Gene3D" id="2.60.40.790">
    <property type="match status" value="1"/>
</dbReference>
<organism evidence="6 7">
    <name type="scientific">Setaria italica</name>
    <name type="common">Foxtail millet</name>
    <name type="synonym">Panicum italicum</name>
    <dbReference type="NCBI Taxonomy" id="4555"/>
    <lineage>
        <taxon>Eukaryota</taxon>
        <taxon>Viridiplantae</taxon>
        <taxon>Streptophyta</taxon>
        <taxon>Embryophyta</taxon>
        <taxon>Tracheophyta</taxon>
        <taxon>Spermatophyta</taxon>
        <taxon>Magnoliopsida</taxon>
        <taxon>Liliopsida</taxon>
        <taxon>Poales</taxon>
        <taxon>Poaceae</taxon>
        <taxon>PACMAD clade</taxon>
        <taxon>Panicoideae</taxon>
        <taxon>Panicodae</taxon>
        <taxon>Paniceae</taxon>
        <taxon>Cenchrinae</taxon>
        <taxon>Setaria</taxon>
    </lineage>
</organism>
<dbReference type="InterPro" id="IPR008978">
    <property type="entry name" value="HSP20-like_chaperone"/>
</dbReference>
<dbReference type="HOGENOM" id="CLU_106899_0_0_1"/>
<dbReference type="PROSITE" id="PS01031">
    <property type="entry name" value="SHSP"/>
    <property type="match status" value="1"/>
</dbReference>
<feature type="region of interest" description="Disordered" evidence="3">
    <location>
        <begin position="1"/>
        <end position="25"/>
    </location>
</feature>
<accession>K4AIZ3</accession>
<dbReference type="OMA" id="PHSEWVH"/>
<evidence type="ECO:0000313" key="7">
    <source>
        <dbReference type="Proteomes" id="UP000004995"/>
    </source>
</evidence>